<dbReference type="GO" id="GO:0005506">
    <property type="term" value="F:iron ion binding"/>
    <property type="evidence" value="ECO:0007669"/>
    <property type="project" value="UniProtKB-ARBA"/>
</dbReference>
<comment type="caution">
    <text evidence="2">The sequence shown here is derived from an EMBL/GenBank/DDBJ whole genome shotgun (WGS) entry which is preliminary data.</text>
</comment>
<dbReference type="Pfam" id="PF05721">
    <property type="entry name" value="PhyH"/>
    <property type="match status" value="1"/>
</dbReference>
<proteinExistence type="predicted"/>
<sequence>MQLSTDQVSRYQRDGFLVVENLFSAAEVADLCAAFDADARVPGPQRVLEDDSDRVRAIYASHHRQREFADLVRTPRLLGPVHALLSDQVYVYQLKINAKPAFGGDKWGWHQDFLAWQLADLLPAPRLVNVAVLLDDSTEFNGPLIVVPGSHTLGELREHRSDQHRSEQHLDPDDISLRPDQLAGVVAERGLHSVKARAGSVVFFHPEIVHGSAPNMSPYPRRLLIVTYNDTRNLPMTPNPRPDYLVGRDTTPLRPTDVVTGVSR</sequence>
<dbReference type="PANTHER" id="PTHR20883:SF51">
    <property type="entry name" value="PHYTANOYL-COA HYDROXYLASE"/>
    <property type="match status" value="1"/>
</dbReference>
<evidence type="ECO:0000313" key="2">
    <source>
        <dbReference type="EMBL" id="MCP2167064.1"/>
    </source>
</evidence>
<gene>
    <name evidence="2" type="ORF">LX83_003937</name>
</gene>
<organism evidence="2 3">
    <name type="scientific">Goodfellowiella coeruleoviolacea</name>
    <dbReference type="NCBI Taxonomy" id="334858"/>
    <lineage>
        <taxon>Bacteria</taxon>
        <taxon>Bacillati</taxon>
        <taxon>Actinomycetota</taxon>
        <taxon>Actinomycetes</taxon>
        <taxon>Pseudonocardiales</taxon>
        <taxon>Pseudonocardiaceae</taxon>
        <taxon>Goodfellowiella</taxon>
    </lineage>
</organism>
<dbReference type="RefSeq" id="WP_253773573.1">
    <property type="nucleotide sequence ID" value="NZ_JAMTCK010000009.1"/>
</dbReference>
<dbReference type="Proteomes" id="UP001206128">
    <property type="component" value="Unassembled WGS sequence"/>
</dbReference>
<accession>A0AAE3GGS0</accession>
<keyword evidence="3" id="KW-1185">Reference proteome</keyword>
<dbReference type="Gene3D" id="2.60.120.620">
    <property type="entry name" value="q2cbj1_9rhob like domain"/>
    <property type="match status" value="1"/>
</dbReference>
<protein>
    <submittedName>
        <fullName evidence="2">Ectoine hydroxylase</fullName>
    </submittedName>
</protein>
<feature type="region of interest" description="Disordered" evidence="1">
    <location>
        <begin position="234"/>
        <end position="264"/>
    </location>
</feature>
<evidence type="ECO:0000256" key="1">
    <source>
        <dbReference type="SAM" id="MobiDB-lite"/>
    </source>
</evidence>
<dbReference type="GO" id="GO:0016706">
    <property type="term" value="F:2-oxoglutarate-dependent dioxygenase activity"/>
    <property type="evidence" value="ECO:0007669"/>
    <property type="project" value="UniProtKB-ARBA"/>
</dbReference>
<reference evidence="2" key="1">
    <citation type="submission" date="2022-06" db="EMBL/GenBank/DDBJ databases">
        <title>Genomic Encyclopedia of Archaeal and Bacterial Type Strains, Phase II (KMG-II): from individual species to whole genera.</title>
        <authorList>
            <person name="Goeker M."/>
        </authorList>
    </citation>
    <scope>NUCLEOTIDE SEQUENCE</scope>
    <source>
        <strain evidence="2">DSM 43935</strain>
    </source>
</reference>
<dbReference type="PANTHER" id="PTHR20883">
    <property type="entry name" value="PHYTANOYL-COA DIOXYGENASE DOMAIN CONTAINING 1"/>
    <property type="match status" value="1"/>
</dbReference>
<evidence type="ECO:0000313" key="3">
    <source>
        <dbReference type="Proteomes" id="UP001206128"/>
    </source>
</evidence>
<name>A0AAE3GGS0_9PSEU</name>
<dbReference type="SUPFAM" id="SSF51197">
    <property type="entry name" value="Clavaminate synthase-like"/>
    <property type="match status" value="1"/>
</dbReference>
<dbReference type="AlphaFoldDB" id="A0AAE3GGS0"/>
<dbReference type="EMBL" id="JAMTCK010000009">
    <property type="protein sequence ID" value="MCP2167064.1"/>
    <property type="molecule type" value="Genomic_DNA"/>
</dbReference>
<dbReference type="InterPro" id="IPR008775">
    <property type="entry name" value="Phytyl_CoA_dOase-like"/>
</dbReference>